<reference evidence="3" key="1">
    <citation type="submission" date="2021-06" db="EMBL/GenBank/DDBJ databases">
        <authorList>
            <person name="Kallberg Y."/>
            <person name="Tangrot J."/>
            <person name="Rosling A."/>
        </authorList>
    </citation>
    <scope>NUCLEOTIDE SEQUENCE</scope>
    <source>
        <strain evidence="3">CL551</strain>
    </source>
</reference>
<accession>A0A9N9NGQ3</accession>
<protein>
    <submittedName>
        <fullName evidence="3">4319_t:CDS:1</fullName>
    </submittedName>
</protein>
<feature type="compositionally biased region" description="Basic and acidic residues" evidence="1">
    <location>
        <begin position="113"/>
        <end position="122"/>
    </location>
</feature>
<proteinExistence type="predicted"/>
<sequence length="187" mass="21380">GKALKSSDPKYAVFVVLSNQNKCFGNSIYGNVKALPETWQSISHETVKIRLFQNVLEAPGSFTLLHTQVRKIKLKMKIEIGYILLPLITVALFMNIFGNANVECAEDQGSISESRKRDEGTIHKRSPQPLNFSPTKTDPRKRKRDTIISEHKRSVELDKRLLDPLNLVPLKTDPRRRSIKRKRSLVF</sequence>
<keyword evidence="2" id="KW-0812">Transmembrane</keyword>
<gene>
    <name evidence="3" type="ORF">AMORRO_LOCUS13921</name>
</gene>
<keyword evidence="2" id="KW-0472">Membrane</keyword>
<organism evidence="3 4">
    <name type="scientific">Acaulospora morrowiae</name>
    <dbReference type="NCBI Taxonomy" id="94023"/>
    <lineage>
        <taxon>Eukaryota</taxon>
        <taxon>Fungi</taxon>
        <taxon>Fungi incertae sedis</taxon>
        <taxon>Mucoromycota</taxon>
        <taxon>Glomeromycotina</taxon>
        <taxon>Glomeromycetes</taxon>
        <taxon>Diversisporales</taxon>
        <taxon>Acaulosporaceae</taxon>
        <taxon>Acaulospora</taxon>
    </lineage>
</organism>
<feature type="non-terminal residue" evidence="3">
    <location>
        <position position="1"/>
    </location>
</feature>
<comment type="caution">
    <text evidence="3">The sequence shown here is derived from an EMBL/GenBank/DDBJ whole genome shotgun (WGS) entry which is preliminary data.</text>
</comment>
<feature type="region of interest" description="Disordered" evidence="1">
    <location>
        <begin position="108"/>
        <end position="149"/>
    </location>
</feature>
<name>A0A9N9NGQ3_9GLOM</name>
<evidence type="ECO:0000256" key="1">
    <source>
        <dbReference type="SAM" id="MobiDB-lite"/>
    </source>
</evidence>
<keyword evidence="2" id="KW-1133">Transmembrane helix</keyword>
<keyword evidence="4" id="KW-1185">Reference proteome</keyword>
<evidence type="ECO:0000256" key="2">
    <source>
        <dbReference type="SAM" id="Phobius"/>
    </source>
</evidence>
<feature type="transmembrane region" description="Helical" evidence="2">
    <location>
        <begin position="80"/>
        <end position="98"/>
    </location>
</feature>
<evidence type="ECO:0000313" key="4">
    <source>
        <dbReference type="Proteomes" id="UP000789342"/>
    </source>
</evidence>
<dbReference type="AlphaFoldDB" id="A0A9N9NGQ3"/>
<dbReference type="EMBL" id="CAJVPV010025714">
    <property type="protein sequence ID" value="CAG8729668.1"/>
    <property type="molecule type" value="Genomic_DNA"/>
</dbReference>
<dbReference type="Proteomes" id="UP000789342">
    <property type="component" value="Unassembled WGS sequence"/>
</dbReference>
<evidence type="ECO:0000313" key="3">
    <source>
        <dbReference type="EMBL" id="CAG8729668.1"/>
    </source>
</evidence>